<dbReference type="InterPro" id="IPR000644">
    <property type="entry name" value="CBS_dom"/>
</dbReference>
<dbReference type="GO" id="GO:0097367">
    <property type="term" value="F:carbohydrate derivative binding"/>
    <property type="evidence" value="ECO:0007669"/>
    <property type="project" value="InterPro"/>
</dbReference>
<gene>
    <name evidence="5" type="ORF">CU098_003634</name>
</gene>
<keyword evidence="3" id="KW-0129">CBS domain</keyword>
<dbReference type="InterPro" id="IPR004800">
    <property type="entry name" value="KdsD/KpsF-type"/>
</dbReference>
<comment type="similarity">
    <text evidence="1">Belongs to the SIS family. GutQ/KpsF subfamily.</text>
</comment>
<evidence type="ECO:0000259" key="4">
    <source>
        <dbReference type="PROSITE" id="PS51464"/>
    </source>
</evidence>
<dbReference type="CDD" id="cd05014">
    <property type="entry name" value="SIS_Kpsf"/>
    <property type="match status" value="1"/>
</dbReference>
<dbReference type="SUPFAM" id="SSF53697">
    <property type="entry name" value="SIS domain"/>
    <property type="match status" value="1"/>
</dbReference>
<dbReference type="SUPFAM" id="SSF54631">
    <property type="entry name" value="CBS-domain pair"/>
    <property type="match status" value="1"/>
</dbReference>
<reference evidence="5 6" key="1">
    <citation type="journal article" date="2018" name="G3 (Bethesda)">
        <title>Phylogenetic and Phylogenomic Definition of Rhizopus Species.</title>
        <authorList>
            <person name="Gryganskyi A.P."/>
            <person name="Golan J."/>
            <person name="Dolatabadi S."/>
            <person name="Mondo S."/>
            <person name="Robb S."/>
            <person name="Idnurm A."/>
            <person name="Muszewska A."/>
            <person name="Steczkiewicz K."/>
            <person name="Masonjones S."/>
            <person name="Liao H.L."/>
            <person name="Gajdeczka M.T."/>
            <person name="Anike F."/>
            <person name="Vuek A."/>
            <person name="Anishchenko I.M."/>
            <person name="Voigt K."/>
            <person name="de Hoog G.S."/>
            <person name="Smith M.E."/>
            <person name="Heitman J."/>
            <person name="Vilgalys R."/>
            <person name="Stajich J.E."/>
        </authorList>
    </citation>
    <scope>NUCLEOTIDE SEQUENCE [LARGE SCALE GENOMIC DNA]</scope>
    <source>
        <strain evidence="5 6">LSU 92-RS-03</strain>
    </source>
</reference>
<dbReference type="Proteomes" id="UP000253551">
    <property type="component" value="Unassembled WGS sequence"/>
</dbReference>
<name>A0A367J249_RHIST</name>
<keyword evidence="6" id="KW-1185">Reference proteome</keyword>
<sequence length="358" mass="38658">MIFNSDYIIENATHVLMEEAKGLTEAASRLQTNQNTREGYHEAIYIMFKALETGGKIVVTGVGKSGKIGEKIVTTLLSTGTCASFLHPIEALHGDLGVIQPNDVVLALSFSGNTEELIALIPSLRQRNIPIIGLCGNADSKLAKECAAWIDGFVKSEAGEPIPAPTSSTTLALALGDAIALTLAKLRGFTTAGFALNHPGGSLGRRLLLKIRDVCIDAEDVAYVTPDMMMDRVIMEMTRCPQGSGLIVLEEEDLSDLNTGYPSPPLSVSEEGQINNIMGIITYSDIHKLLKSKKSRDSIFDLCAADIMKPNPFVFRDDALASEAYKFMIENKLTLLPIVNKINSWTGLATLNGLQALF</sequence>
<dbReference type="Pfam" id="PF01380">
    <property type="entry name" value="SIS"/>
    <property type="match status" value="1"/>
</dbReference>
<protein>
    <recommendedName>
        <fullName evidence="4">SIS domain-containing protein</fullName>
    </recommendedName>
</protein>
<dbReference type="Gene3D" id="3.10.580.10">
    <property type="entry name" value="CBS-domain"/>
    <property type="match status" value="2"/>
</dbReference>
<dbReference type="GO" id="GO:0005975">
    <property type="term" value="P:carbohydrate metabolic process"/>
    <property type="evidence" value="ECO:0007669"/>
    <property type="project" value="InterPro"/>
</dbReference>
<evidence type="ECO:0000256" key="1">
    <source>
        <dbReference type="ARBA" id="ARBA00008165"/>
    </source>
</evidence>
<dbReference type="GO" id="GO:1901135">
    <property type="term" value="P:carbohydrate derivative metabolic process"/>
    <property type="evidence" value="ECO:0007669"/>
    <property type="project" value="InterPro"/>
</dbReference>
<dbReference type="Gene3D" id="3.40.50.10490">
    <property type="entry name" value="Glucose-6-phosphate isomerase like protein, domain 1"/>
    <property type="match status" value="1"/>
</dbReference>
<dbReference type="STRING" id="4846.A0A367J249"/>
<dbReference type="EMBL" id="PJQM01004571">
    <property type="protein sequence ID" value="RCH84002.1"/>
    <property type="molecule type" value="Genomic_DNA"/>
</dbReference>
<dbReference type="PROSITE" id="PS51464">
    <property type="entry name" value="SIS"/>
    <property type="match status" value="1"/>
</dbReference>
<evidence type="ECO:0000256" key="2">
    <source>
        <dbReference type="ARBA" id="ARBA00022737"/>
    </source>
</evidence>
<dbReference type="NCBIfam" id="TIGR00393">
    <property type="entry name" value="kpsF"/>
    <property type="match status" value="1"/>
</dbReference>
<dbReference type="InterPro" id="IPR001347">
    <property type="entry name" value="SIS_dom"/>
</dbReference>
<dbReference type="InterPro" id="IPR046342">
    <property type="entry name" value="CBS_dom_sf"/>
</dbReference>
<evidence type="ECO:0000313" key="5">
    <source>
        <dbReference type="EMBL" id="RCH84002.1"/>
    </source>
</evidence>
<dbReference type="InterPro" id="IPR046348">
    <property type="entry name" value="SIS_dom_sf"/>
</dbReference>
<dbReference type="PANTHER" id="PTHR38418:SF2">
    <property type="entry name" value="SUGAR ISOMERASE, KPSF_GUTQ (AFU_ORTHOLOGUE AFUA_6G08860)"/>
    <property type="match status" value="1"/>
</dbReference>
<dbReference type="PANTHER" id="PTHR38418">
    <property type="entry name" value="SUGAR ISOMERASE, KPSF/GUTQ (AFU_ORTHOLOGUE AFUA_6G08860)"/>
    <property type="match status" value="1"/>
</dbReference>
<comment type="caution">
    <text evidence="5">The sequence shown here is derived from an EMBL/GenBank/DDBJ whole genome shotgun (WGS) entry which is preliminary data.</text>
</comment>
<accession>A0A367J249</accession>
<proteinExistence type="inferred from homology"/>
<dbReference type="GO" id="GO:0016853">
    <property type="term" value="F:isomerase activity"/>
    <property type="evidence" value="ECO:0007669"/>
    <property type="project" value="InterPro"/>
</dbReference>
<dbReference type="Pfam" id="PF00571">
    <property type="entry name" value="CBS"/>
    <property type="match status" value="1"/>
</dbReference>
<dbReference type="InterPro" id="IPR035474">
    <property type="entry name" value="SIS_Kpsf"/>
</dbReference>
<evidence type="ECO:0000256" key="3">
    <source>
        <dbReference type="ARBA" id="ARBA00023122"/>
    </source>
</evidence>
<dbReference type="AlphaFoldDB" id="A0A367J249"/>
<keyword evidence="2" id="KW-0677">Repeat</keyword>
<organism evidence="5 6">
    <name type="scientific">Rhizopus stolonifer</name>
    <name type="common">Rhizopus nigricans</name>
    <dbReference type="NCBI Taxonomy" id="4846"/>
    <lineage>
        <taxon>Eukaryota</taxon>
        <taxon>Fungi</taxon>
        <taxon>Fungi incertae sedis</taxon>
        <taxon>Mucoromycota</taxon>
        <taxon>Mucoromycotina</taxon>
        <taxon>Mucoromycetes</taxon>
        <taxon>Mucorales</taxon>
        <taxon>Mucorineae</taxon>
        <taxon>Rhizopodaceae</taxon>
        <taxon>Rhizopus</taxon>
    </lineage>
</organism>
<evidence type="ECO:0000313" key="6">
    <source>
        <dbReference type="Proteomes" id="UP000253551"/>
    </source>
</evidence>
<dbReference type="OrthoDB" id="1872003at2759"/>
<feature type="domain" description="SIS" evidence="4">
    <location>
        <begin position="47"/>
        <end position="189"/>
    </location>
</feature>